<name>A0A8S5LCB4_9CAUD</name>
<proteinExistence type="predicted"/>
<dbReference type="EMBL" id="BK014681">
    <property type="protein sequence ID" value="DAD67574.1"/>
    <property type="molecule type" value="Genomic_DNA"/>
</dbReference>
<sequence length="124" mass="14310">MYIHCMYVTHWLSRRAKRMGLTDFVEPINAYITASLYGHDDDYIVLTLYWGCGWAVGVPDDVQTRWIKPMFGDWVDKFISYLTDLNRDGQIGVSDGYNRTSIVFPKSTFGLILKSFDGNNVRLV</sequence>
<accession>A0A8S5LCB4</accession>
<protein>
    <submittedName>
        <fullName evidence="1">Uncharacterized protein</fullName>
    </submittedName>
</protein>
<organism evidence="1">
    <name type="scientific">Siphoviridae sp. cttU829</name>
    <dbReference type="NCBI Taxonomy" id="2823605"/>
    <lineage>
        <taxon>Viruses</taxon>
        <taxon>Duplodnaviria</taxon>
        <taxon>Heunggongvirae</taxon>
        <taxon>Uroviricota</taxon>
        <taxon>Caudoviricetes</taxon>
    </lineage>
</organism>
<evidence type="ECO:0000313" key="1">
    <source>
        <dbReference type="EMBL" id="DAD67574.1"/>
    </source>
</evidence>
<reference evidence="1" key="1">
    <citation type="journal article" date="2021" name="Proc. Natl. Acad. Sci. U.S.A.">
        <title>A Catalog of Tens of Thousands of Viruses from Human Metagenomes Reveals Hidden Associations with Chronic Diseases.</title>
        <authorList>
            <person name="Tisza M.J."/>
            <person name="Buck C.B."/>
        </authorList>
    </citation>
    <scope>NUCLEOTIDE SEQUENCE</scope>
    <source>
        <strain evidence="1">CttU829</strain>
    </source>
</reference>